<evidence type="ECO:0000313" key="1">
    <source>
        <dbReference type="EMBL" id="ADN15426.1"/>
    </source>
</evidence>
<dbReference type="eggNOG" id="ENOG5030ZY4">
    <property type="taxonomic scope" value="Bacteria"/>
</dbReference>
<proteinExistence type="predicted"/>
<keyword evidence="2" id="KW-1185">Reference proteome</keyword>
<protein>
    <submittedName>
        <fullName evidence="1">Uncharacterized protein</fullName>
    </submittedName>
</protein>
<organism evidence="1 2">
    <name type="scientific">Gloeothece verrucosa (strain PCC 7822)</name>
    <name type="common">Cyanothece sp. (strain PCC 7822)</name>
    <dbReference type="NCBI Taxonomy" id="497965"/>
    <lineage>
        <taxon>Bacteria</taxon>
        <taxon>Bacillati</taxon>
        <taxon>Cyanobacteriota</taxon>
        <taxon>Cyanophyceae</taxon>
        <taxon>Oscillatoriophycideae</taxon>
        <taxon>Chroococcales</taxon>
        <taxon>Aphanothecaceae</taxon>
        <taxon>Gloeothece</taxon>
        <taxon>Gloeothece verrucosa</taxon>
    </lineage>
</organism>
<dbReference type="HOGENOM" id="CLU_2896568_0_0_3"/>
<dbReference type="Proteomes" id="UP000008206">
    <property type="component" value="Chromosome"/>
</dbReference>
<sequence>MNNYDLKCYEKTYKDPKYWDRVELSSQGDRQKVWADCRGLTDSFYNELIARGYLLPFSKT</sequence>
<dbReference type="KEGG" id="cyj:Cyan7822_3480"/>
<accession>E0UEI0</accession>
<evidence type="ECO:0000313" key="2">
    <source>
        <dbReference type="Proteomes" id="UP000008206"/>
    </source>
</evidence>
<dbReference type="RefSeq" id="WP_013323495.1">
    <property type="nucleotide sequence ID" value="NC_014501.1"/>
</dbReference>
<reference evidence="2" key="1">
    <citation type="journal article" date="2011" name="MBio">
        <title>Novel metabolic attributes of the genus Cyanothece, comprising a group of unicellular nitrogen-fixing Cyanobacteria.</title>
        <authorList>
            <person name="Bandyopadhyay A."/>
            <person name="Elvitigala T."/>
            <person name="Welsh E."/>
            <person name="Stockel J."/>
            <person name="Liberton M."/>
            <person name="Min H."/>
            <person name="Sherman L.A."/>
            <person name="Pakrasi H.B."/>
        </authorList>
    </citation>
    <scope>NUCLEOTIDE SEQUENCE [LARGE SCALE GENOMIC DNA]</scope>
    <source>
        <strain evidence="2">PCC 7822</strain>
    </source>
</reference>
<dbReference type="EMBL" id="CP002198">
    <property type="protein sequence ID" value="ADN15426.1"/>
    <property type="molecule type" value="Genomic_DNA"/>
</dbReference>
<gene>
    <name evidence="1" type="ordered locus">Cyan7822_3480</name>
</gene>
<dbReference type="OrthoDB" id="428092at2"/>
<name>E0UEI0_GLOV7</name>
<dbReference type="AlphaFoldDB" id="E0UEI0"/>